<dbReference type="AlphaFoldDB" id="A0A239CLC2"/>
<name>A0A239CLC2_9SPHN</name>
<evidence type="ECO:0000256" key="1">
    <source>
        <dbReference type="SAM" id="MobiDB-lite"/>
    </source>
</evidence>
<feature type="compositionally biased region" description="Basic and acidic residues" evidence="1">
    <location>
        <begin position="35"/>
        <end position="51"/>
    </location>
</feature>
<dbReference type="Proteomes" id="UP000198281">
    <property type="component" value="Unassembled WGS sequence"/>
</dbReference>
<protein>
    <submittedName>
        <fullName evidence="2">Phage virion morphogenesis (Putative tail completion) protein</fullName>
    </submittedName>
</protein>
<sequence>MAGAMVASLSAAERRRLLRAIARDLRKSQGARIAAQRDPDGGAYAPRKERPPATPGAYPVRFLYPKGSPAPRLVVMKSWVRQGPLLTGFDIEAGGIRSFFWDKVDRWLPVEAEDKARAGGKLRRRGSIRRRAMFRKLRGARYLRSDASDLELWVGFSGSAAAIAGIHQDGGSDRPAPKAPAVRYPRRVLIGMTVAERNRVLDLLITHLDQKAA</sequence>
<evidence type="ECO:0000313" key="2">
    <source>
        <dbReference type="EMBL" id="SNS20294.1"/>
    </source>
</evidence>
<proteinExistence type="predicted"/>
<dbReference type="OrthoDB" id="6402405at2"/>
<dbReference type="InterPro" id="IPR006522">
    <property type="entry name" value="Phage_virion_morphogenesis"/>
</dbReference>
<organism evidence="2 3">
    <name type="scientific">Edaphosphingomonas laterariae</name>
    <dbReference type="NCBI Taxonomy" id="861865"/>
    <lineage>
        <taxon>Bacteria</taxon>
        <taxon>Pseudomonadati</taxon>
        <taxon>Pseudomonadota</taxon>
        <taxon>Alphaproteobacteria</taxon>
        <taxon>Sphingomonadales</taxon>
        <taxon>Rhizorhabdaceae</taxon>
        <taxon>Edaphosphingomonas</taxon>
    </lineage>
</organism>
<feature type="region of interest" description="Disordered" evidence="1">
    <location>
        <begin position="30"/>
        <end position="53"/>
    </location>
</feature>
<accession>A0A239CLC2</accession>
<dbReference type="EMBL" id="FZOS01000002">
    <property type="protein sequence ID" value="SNS20294.1"/>
    <property type="molecule type" value="Genomic_DNA"/>
</dbReference>
<keyword evidence="3" id="KW-1185">Reference proteome</keyword>
<evidence type="ECO:0000313" key="3">
    <source>
        <dbReference type="Proteomes" id="UP000198281"/>
    </source>
</evidence>
<reference evidence="3" key="1">
    <citation type="submission" date="2017-06" db="EMBL/GenBank/DDBJ databases">
        <authorList>
            <person name="Varghese N."/>
            <person name="Submissions S."/>
        </authorList>
    </citation>
    <scope>NUCLEOTIDE SEQUENCE [LARGE SCALE GENOMIC DNA]</scope>
    <source>
        <strain evidence="3">LNB2</strain>
    </source>
</reference>
<gene>
    <name evidence="2" type="ORF">SAMN06295912_102247</name>
</gene>
<dbReference type="Pfam" id="PF05069">
    <property type="entry name" value="Phage_tail_S"/>
    <property type="match status" value="2"/>
</dbReference>